<keyword evidence="2" id="KW-0804">Transcription</keyword>
<evidence type="ECO:0000256" key="1">
    <source>
        <dbReference type="ARBA" id="ARBA00023015"/>
    </source>
</evidence>
<comment type="caution">
    <text evidence="5">The sequence shown here is derived from an EMBL/GenBank/DDBJ whole genome shotgun (WGS) entry which is preliminary data.</text>
</comment>
<accession>A0ABV5EAI9</accession>
<dbReference type="Pfam" id="PF09278">
    <property type="entry name" value="MerR-DNA-bind"/>
    <property type="match status" value="1"/>
</dbReference>
<organism evidence="5 6">
    <name type="scientific">Streptomyces broussonetiae</name>
    <dbReference type="NCBI Taxonomy" id="2686304"/>
    <lineage>
        <taxon>Bacteria</taxon>
        <taxon>Bacillati</taxon>
        <taxon>Actinomycetota</taxon>
        <taxon>Actinomycetes</taxon>
        <taxon>Kitasatosporales</taxon>
        <taxon>Streptomycetaceae</taxon>
        <taxon>Streptomyces</taxon>
    </lineage>
</organism>
<evidence type="ECO:0000259" key="4">
    <source>
        <dbReference type="PROSITE" id="PS50937"/>
    </source>
</evidence>
<keyword evidence="1" id="KW-0805">Transcription regulation</keyword>
<evidence type="ECO:0000313" key="5">
    <source>
        <dbReference type="EMBL" id="MFB8773862.1"/>
    </source>
</evidence>
<keyword evidence="6" id="KW-1185">Reference proteome</keyword>
<evidence type="ECO:0000313" key="6">
    <source>
        <dbReference type="Proteomes" id="UP001585080"/>
    </source>
</evidence>
<dbReference type="EMBL" id="JAYMRP010000010">
    <property type="protein sequence ID" value="MFB8773862.1"/>
    <property type="molecule type" value="Genomic_DNA"/>
</dbReference>
<feature type="compositionally biased region" description="Pro residues" evidence="3">
    <location>
        <begin position="63"/>
        <end position="72"/>
    </location>
</feature>
<evidence type="ECO:0000256" key="3">
    <source>
        <dbReference type="SAM" id="MobiDB-lite"/>
    </source>
</evidence>
<dbReference type="InterPro" id="IPR015358">
    <property type="entry name" value="Tscrpt_reg_MerR_DNA-bd"/>
</dbReference>
<dbReference type="InterPro" id="IPR009061">
    <property type="entry name" value="DNA-bd_dom_put_sf"/>
</dbReference>
<feature type="domain" description="HTH merR-type" evidence="4">
    <location>
        <begin position="1"/>
        <end position="26"/>
    </location>
</feature>
<dbReference type="SUPFAM" id="SSF46955">
    <property type="entry name" value="Putative DNA-binding domain"/>
    <property type="match status" value="1"/>
</dbReference>
<feature type="compositionally biased region" description="Basic residues" evidence="3">
    <location>
        <begin position="103"/>
        <end position="113"/>
    </location>
</feature>
<dbReference type="PROSITE" id="PS50937">
    <property type="entry name" value="HTH_MERR_2"/>
    <property type="match status" value="1"/>
</dbReference>
<evidence type="ECO:0000256" key="2">
    <source>
        <dbReference type="ARBA" id="ARBA00023163"/>
    </source>
</evidence>
<dbReference type="Proteomes" id="UP001585080">
    <property type="component" value="Unassembled WGS sequence"/>
</dbReference>
<feature type="region of interest" description="Disordered" evidence="3">
    <location>
        <begin position="56"/>
        <end position="113"/>
    </location>
</feature>
<dbReference type="InterPro" id="IPR000551">
    <property type="entry name" value="MerR-type_HTH_dom"/>
</dbReference>
<proteinExistence type="predicted"/>
<dbReference type="GO" id="GO:0003677">
    <property type="term" value="F:DNA binding"/>
    <property type="evidence" value="ECO:0007669"/>
    <property type="project" value="UniProtKB-KW"/>
</dbReference>
<dbReference type="RefSeq" id="WP_376732749.1">
    <property type="nucleotide sequence ID" value="NZ_JAYMRP010000010.1"/>
</dbReference>
<name>A0ABV5EAI9_9ACTN</name>
<sequence length="113" mass="12518">MARVAVILRGKEAGLGLAKIRDLLADGGTDRRRVRLEAHRQRLQETVDRAAPVWNSWSAPSAAPTPPWPPARTSPCRSGSAWTPGRCGNERASWRRPSPGAGRRLRHVVRARR</sequence>
<gene>
    <name evidence="5" type="ORF">VSS16_14175</name>
</gene>
<keyword evidence="5" id="KW-0238">DNA-binding</keyword>
<reference evidence="5 6" key="1">
    <citation type="submission" date="2024-01" db="EMBL/GenBank/DDBJ databases">
        <title>Genome mining of biosynthetic gene clusters to explore secondary metabolites of Streptomyces sp.</title>
        <authorList>
            <person name="Baig A."/>
            <person name="Ajitkumar Shintre N."/>
            <person name="Kumar H."/>
            <person name="Anbarasu A."/>
            <person name="Ramaiah S."/>
        </authorList>
    </citation>
    <scope>NUCLEOTIDE SEQUENCE [LARGE SCALE GENOMIC DNA]</scope>
    <source>
        <strain evidence="5 6">A57</strain>
    </source>
</reference>
<protein>
    <submittedName>
        <fullName evidence="5">MerR family DNA-binding protein</fullName>
    </submittedName>
</protein>